<accession>A0AAV7LPR6</accession>
<protein>
    <submittedName>
        <fullName evidence="2">Uncharacterized protein</fullName>
    </submittedName>
</protein>
<name>A0AAV7LPR6_PLEWA</name>
<reference evidence="2" key="1">
    <citation type="journal article" date="2022" name="bioRxiv">
        <title>Sequencing and chromosome-scale assembly of the giantPleurodeles waltlgenome.</title>
        <authorList>
            <person name="Brown T."/>
            <person name="Elewa A."/>
            <person name="Iarovenko S."/>
            <person name="Subramanian E."/>
            <person name="Araus A.J."/>
            <person name="Petzold A."/>
            <person name="Susuki M."/>
            <person name="Suzuki K.-i.T."/>
            <person name="Hayashi T."/>
            <person name="Toyoda A."/>
            <person name="Oliveira C."/>
            <person name="Osipova E."/>
            <person name="Leigh N.D."/>
            <person name="Simon A."/>
            <person name="Yun M.H."/>
        </authorList>
    </citation>
    <scope>NUCLEOTIDE SEQUENCE</scope>
    <source>
        <strain evidence="2">20211129_DDA</strain>
        <tissue evidence="2">Liver</tissue>
    </source>
</reference>
<keyword evidence="3" id="KW-1185">Reference proteome</keyword>
<sequence>MFDLEEARELAGVSTHAASAATPAADCQTDATTLHNLFRQGDEDKSEKQAEIPRNEKETEERASRGAGRKWGDRPSNTEKENTKTEMKGDTEFKRKGSGLDTLN</sequence>
<dbReference type="EMBL" id="JANPWB010000015">
    <property type="protein sequence ID" value="KAJ1090898.1"/>
    <property type="molecule type" value="Genomic_DNA"/>
</dbReference>
<feature type="region of interest" description="Disordered" evidence="1">
    <location>
        <begin position="1"/>
        <end position="104"/>
    </location>
</feature>
<gene>
    <name evidence="2" type="ORF">NDU88_004026</name>
</gene>
<comment type="caution">
    <text evidence="2">The sequence shown here is derived from an EMBL/GenBank/DDBJ whole genome shotgun (WGS) entry which is preliminary data.</text>
</comment>
<evidence type="ECO:0000313" key="2">
    <source>
        <dbReference type="EMBL" id="KAJ1090898.1"/>
    </source>
</evidence>
<evidence type="ECO:0000256" key="1">
    <source>
        <dbReference type="SAM" id="MobiDB-lite"/>
    </source>
</evidence>
<organism evidence="2 3">
    <name type="scientific">Pleurodeles waltl</name>
    <name type="common">Iberian ribbed newt</name>
    <dbReference type="NCBI Taxonomy" id="8319"/>
    <lineage>
        <taxon>Eukaryota</taxon>
        <taxon>Metazoa</taxon>
        <taxon>Chordata</taxon>
        <taxon>Craniata</taxon>
        <taxon>Vertebrata</taxon>
        <taxon>Euteleostomi</taxon>
        <taxon>Amphibia</taxon>
        <taxon>Batrachia</taxon>
        <taxon>Caudata</taxon>
        <taxon>Salamandroidea</taxon>
        <taxon>Salamandridae</taxon>
        <taxon>Pleurodelinae</taxon>
        <taxon>Pleurodeles</taxon>
    </lineage>
</organism>
<dbReference type="AlphaFoldDB" id="A0AAV7LPR6"/>
<proteinExistence type="predicted"/>
<feature type="compositionally biased region" description="Basic and acidic residues" evidence="1">
    <location>
        <begin position="40"/>
        <end position="95"/>
    </location>
</feature>
<feature type="compositionally biased region" description="Low complexity" evidence="1">
    <location>
        <begin position="14"/>
        <end position="25"/>
    </location>
</feature>
<evidence type="ECO:0000313" key="3">
    <source>
        <dbReference type="Proteomes" id="UP001066276"/>
    </source>
</evidence>
<dbReference type="Proteomes" id="UP001066276">
    <property type="component" value="Chromosome 11"/>
</dbReference>